<evidence type="ECO:0000256" key="6">
    <source>
        <dbReference type="ARBA" id="ARBA00023002"/>
    </source>
</evidence>
<protein>
    <recommendedName>
        <fullName evidence="9">2,5-diamino-6-(ribosylamino)-4(3H)-pyrimidinone 5'-phosphate reductase</fullName>
        <ecNumber evidence="9">1.1.1.302</ecNumber>
    </recommendedName>
</protein>
<dbReference type="PANTHER" id="PTHR38011:SF7">
    <property type="entry name" value="2,5-DIAMINO-6-RIBOSYLAMINO-4(3H)-PYRIMIDINONE 5'-PHOSPHATE REDUCTASE"/>
    <property type="match status" value="1"/>
</dbReference>
<evidence type="ECO:0000256" key="2">
    <source>
        <dbReference type="ARBA" id="ARBA00009723"/>
    </source>
</evidence>
<dbReference type="EC" id="1.1.1.302" evidence="9"/>
<dbReference type="SUPFAM" id="SSF53597">
    <property type="entry name" value="Dihydrofolate reductase-like"/>
    <property type="match status" value="1"/>
</dbReference>
<dbReference type="EMBL" id="CP095005">
    <property type="protein sequence ID" value="UOO94588.1"/>
    <property type="molecule type" value="Genomic_DNA"/>
</dbReference>
<sequence length="220" mass="23228">MHVVANAAMSADGKLSSRRREQVVISGPDDFARVDALRASCDAVLVGGGTVRADDPHLTVEDPDLRAERREAGKPPHPARVVVDTRARTPPDGRVLDDAAVSYVLVGESAPEDRRSVLRDAGAELLVAGDERVDLAAGFAALEAEGIDRLLVEGGGEILFSAFEAGLVDELSLFVGSLLIGGRDAPTLADGTGFVEEFPALDLKDVERVDDGVLCRYAVE</sequence>
<dbReference type="InterPro" id="IPR050765">
    <property type="entry name" value="Riboflavin_Biosynth_HTPR"/>
</dbReference>
<dbReference type="PANTHER" id="PTHR38011">
    <property type="entry name" value="DIHYDROFOLATE REDUCTASE FAMILY PROTEIN (AFU_ORTHOLOGUE AFUA_8G06820)"/>
    <property type="match status" value="1"/>
</dbReference>
<dbReference type="InterPro" id="IPR024072">
    <property type="entry name" value="DHFR-like_dom_sf"/>
</dbReference>
<feature type="domain" description="Bacterial bifunctional deaminase-reductase C-terminal" evidence="11">
    <location>
        <begin position="2"/>
        <end position="214"/>
    </location>
</feature>
<gene>
    <name evidence="12" type="ORF">GCM10008985_11200</name>
    <name evidence="13" type="ORF">MUK72_11500</name>
</gene>
<comment type="catalytic activity">
    <reaction evidence="7">
        <text>2,5-diamino-6-(1-D-ribitylamino)pyrimidin-4(3H)-one 5'-phosphate + NAD(+) = 2,5-diamino-6-(1-D-ribosylamino)pyrimidin-4(3H)-one 5'-phosphate + NADH + H(+)</text>
        <dbReference type="Rhea" id="RHEA:27274"/>
        <dbReference type="ChEBI" id="CHEBI:15378"/>
        <dbReference type="ChEBI" id="CHEBI:57540"/>
        <dbReference type="ChEBI" id="CHEBI:57945"/>
        <dbReference type="ChEBI" id="CHEBI:58890"/>
        <dbReference type="ChEBI" id="CHEBI:59545"/>
        <dbReference type="EC" id="1.1.1.302"/>
    </reaction>
</comment>
<dbReference type="GO" id="GO:0008703">
    <property type="term" value="F:5-amino-6-(5-phosphoribosylamino)uracil reductase activity"/>
    <property type="evidence" value="ECO:0007669"/>
    <property type="project" value="InterPro"/>
</dbReference>
<reference evidence="13" key="2">
    <citation type="submission" date="2022-04" db="EMBL/GenBank/DDBJ databases">
        <title>Sequencing and genomic assembly of Halococcus dombrowskii.</title>
        <authorList>
            <person name="Lim S.W."/>
            <person name="MacLea K.S."/>
        </authorList>
    </citation>
    <scope>NUCLEOTIDE SEQUENCE</scope>
    <source>
        <strain evidence="13">H4</strain>
    </source>
</reference>
<comment type="catalytic activity">
    <reaction evidence="8">
        <text>2,5-diamino-6-(1-D-ribitylamino)pyrimidin-4(3H)-one 5'-phosphate + NADP(+) = 2,5-diamino-6-(1-D-ribosylamino)pyrimidin-4(3H)-one 5'-phosphate + NADPH + H(+)</text>
        <dbReference type="Rhea" id="RHEA:27278"/>
        <dbReference type="ChEBI" id="CHEBI:15378"/>
        <dbReference type="ChEBI" id="CHEBI:57783"/>
        <dbReference type="ChEBI" id="CHEBI:58349"/>
        <dbReference type="ChEBI" id="CHEBI:58890"/>
        <dbReference type="ChEBI" id="CHEBI:59545"/>
        <dbReference type="EC" id="1.1.1.302"/>
    </reaction>
</comment>
<dbReference type="Pfam" id="PF01872">
    <property type="entry name" value="RibD_C"/>
    <property type="match status" value="1"/>
</dbReference>
<dbReference type="EMBL" id="BAAADN010000019">
    <property type="protein sequence ID" value="GAA0456914.1"/>
    <property type="molecule type" value="Genomic_DNA"/>
</dbReference>
<keyword evidence="5" id="KW-0521">NADP</keyword>
<dbReference type="Proteomes" id="UP001500962">
    <property type="component" value="Unassembled WGS sequence"/>
</dbReference>
<keyword evidence="4" id="KW-0686">Riboflavin biosynthesis</keyword>
<feature type="region of interest" description="Disordered" evidence="10">
    <location>
        <begin position="55"/>
        <end position="77"/>
    </location>
</feature>
<evidence type="ECO:0000259" key="11">
    <source>
        <dbReference type="Pfam" id="PF01872"/>
    </source>
</evidence>
<dbReference type="GO" id="GO:0050661">
    <property type="term" value="F:NADP binding"/>
    <property type="evidence" value="ECO:0007669"/>
    <property type="project" value="InterPro"/>
</dbReference>
<evidence type="ECO:0000256" key="1">
    <source>
        <dbReference type="ARBA" id="ARBA00005104"/>
    </source>
</evidence>
<accession>A0AAX3AKY2</accession>
<dbReference type="InterPro" id="IPR002734">
    <property type="entry name" value="RibDG_C"/>
</dbReference>
<comment type="similarity">
    <text evidence="2">Belongs to the HTP reductase family.</text>
</comment>
<reference evidence="12" key="3">
    <citation type="submission" date="2023-12" db="EMBL/GenBank/DDBJ databases">
        <authorList>
            <person name="Sun Q."/>
            <person name="Inoue M."/>
        </authorList>
    </citation>
    <scope>NUCLEOTIDE SEQUENCE</scope>
    <source>
        <strain evidence="12">JCM 12289</strain>
    </source>
</reference>
<dbReference type="NCBIfam" id="TIGR00227">
    <property type="entry name" value="ribD_Cterm"/>
    <property type="match status" value="1"/>
</dbReference>
<evidence type="ECO:0000256" key="4">
    <source>
        <dbReference type="ARBA" id="ARBA00022619"/>
    </source>
</evidence>
<evidence type="ECO:0000256" key="8">
    <source>
        <dbReference type="ARBA" id="ARBA00049020"/>
    </source>
</evidence>
<evidence type="ECO:0000313" key="14">
    <source>
        <dbReference type="Proteomes" id="UP000830542"/>
    </source>
</evidence>
<proteinExistence type="inferred from homology"/>
<organism evidence="13 14">
    <name type="scientific">Halococcus dombrowskii</name>
    <dbReference type="NCBI Taxonomy" id="179637"/>
    <lineage>
        <taxon>Archaea</taxon>
        <taxon>Methanobacteriati</taxon>
        <taxon>Methanobacteriota</taxon>
        <taxon>Stenosarchaea group</taxon>
        <taxon>Halobacteria</taxon>
        <taxon>Halobacteriales</taxon>
        <taxon>Halococcaceae</taxon>
        <taxon>Halococcus</taxon>
    </lineage>
</organism>
<comment type="pathway">
    <text evidence="1">Cofactor biosynthesis; riboflavin biosynthesis.</text>
</comment>
<dbReference type="NCBIfam" id="TIGR01508">
    <property type="entry name" value="rib_reduct_arch"/>
    <property type="match status" value="1"/>
</dbReference>
<feature type="compositionally biased region" description="Basic and acidic residues" evidence="10">
    <location>
        <begin position="55"/>
        <end position="74"/>
    </location>
</feature>
<dbReference type="GeneID" id="71762482"/>
<evidence type="ECO:0000313" key="13">
    <source>
        <dbReference type="EMBL" id="UOO94588.1"/>
    </source>
</evidence>
<dbReference type="InterPro" id="IPR011549">
    <property type="entry name" value="RibD_C"/>
</dbReference>
<dbReference type="AlphaFoldDB" id="A0AAX3AKY2"/>
<keyword evidence="14" id="KW-1185">Reference proteome</keyword>
<keyword evidence="6 13" id="KW-0560">Oxidoreductase</keyword>
<dbReference type="GO" id="GO:0009231">
    <property type="term" value="P:riboflavin biosynthetic process"/>
    <property type="evidence" value="ECO:0007669"/>
    <property type="project" value="UniProtKB-KW"/>
</dbReference>
<dbReference type="InterPro" id="IPR006401">
    <property type="entry name" value="Rib_reduct_arc"/>
</dbReference>
<evidence type="ECO:0000256" key="5">
    <source>
        <dbReference type="ARBA" id="ARBA00022857"/>
    </source>
</evidence>
<evidence type="ECO:0000256" key="7">
    <source>
        <dbReference type="ARBA" id="ARBA00047550"/>
    </source>
</evidence>
<dbReference type="RefSeq" id="WP_244700745.1">
    <property type="nucleotide sequence ID" value="NZ_BAAADN010000019.1"/>
</dbReference>
<evidence type="ECO:0000256" key="3">
    <source>
        <dbReference type="ARBA" id="ARBA00011738"/>
    </source>
</evidence>
<dbReference type="Gene3D" id="3.40.430.10">
    <property type="entry name" value="Dihydrofolate Reductase, subunit A"/>
    <property type="match status" value="1"/>
</dbReference>
<name>A0AAX3AKY2_HALDO</name>
<evidence type="ECO:0000256" key="10">
    <source>
        <dbReference type="SAM" id="MobiDB-lite"/>
    </source>
</evidence>
<reference evidence="12" key="1">
    <citation type="journal article" date="2014" name="Int. J. Syst. Evol. Microbiol.">
        <title>Complete genome sequence of Corynebacterium casei LMG S-19264T (=DSM 44701T), isolated from a smear-ripened cheese.</title>
        <authorList>
            <consortium name="US DOE Joint Genome Institute (JGI-PGF)"/>
            <person name="Walter F."/>
            <person name="Albersmeier A."/>
            <person name="Kalinowski J."/>
            <person name="Ruckert C."/>
        </authorList>
    </citation>
    <scope>NUCLEOTIDE SEQUENCE</scope>
    <source>
        <strain evidence="12">JCM 12289</strain>
    </source>
</reference>
<evidence type="ECO:0000256" key="9">
    <source>
        <dbReference type="NCBIfam" id="TIGR01508"/>
    </source>
</evidence>
<comment type="subunit">
    <text evidence="3">Homodimer.</text>
</comment>
<evidence type="ECO:0000313" key="12">
    <source>
        <dbReference type="EMBL" id="GAA0456914.1"/>
    </source>
</evidence>
<dbReference type="Proteomes" id="UP000830542">
    <property type="component" value="Chromosome"/>
</dbReference>
<dbReference type="KEGG" id="hdo:MUK72_11500"/>